<keyword evidence="2" id="KW-1185">Reference proteome</keyword>
<evidence type="ECO:0000313" key="2">
    <source>
        <dbReference type="Proteomes" id="UP000215086"/>
    </source>
</evidence>
<protein>
    <submittedName>
        <fullName evidence="1">Uncharacterized protein</fullName>
    </submittedName>
</protein>
<gene>
    <name evidence="1" type="ORF">THTE_2612</name>
</gene>
<dbReference type="Proteomes" id="UP000215086">
    <property type="component" value="Chromosome"/>
</dbReference>
<dbReference type="EMBL" id="CP018477">
    <property type="protein sequence ID" value="ASV75214.1"/>
    <property type="molecule type" value="Genomic_DNA"/>
</dbReference>
<sequence length="38" mass="4076">MLPIMCLPVACLSTKVGRELAKSTISHYCGTYSAVCLD</sequence>
<accession>A0A286RGX0</accession>
<evidence type="ECO:0000313" key="1">
    <source>
        <dbReference type="EMBL" id="ASV75214.1"/>
    </source>
</evidence>
<dbReference type="AlphaFoldDB" id="A0A286RGX0"/>
<proteinExistence type="predicted"/>
<reference evidence="1 2" key="1">
    <citation type="journal article" name="Front. Microbiol.">
        <title>Sugar Metabolism of the First Thermophilic Planctomycete Thermogutta terrifontis: Comparative Genomic and Transcriptomic Approaches.</title>
        <authorList>
            <person name="Elcheninov A.G."/>
            <person name="Menzel P."/>
            <person name="Gudbergsdottir S.R."/>
            <person name="Slesarev A.I."/>
            <person name="Kadnikov V.V."/>
            <person name="Krogh A."/>
            <person name="Bonch-Osmolovskaya E.A."/>
            <person name="Peng X."/>
            <person name="Kublanov I.V."/>
        </authorList>
    </citation>
    <scope>NUCLEOTIDE SEQUENCE [LARGE SCALE GENOMIC DNA]</scope>
    <source>
        <strain evidence="1 2">R1</strain>
    </source>
</reference>
<name>A0A286RGX0_9BACT</name>
<dbReference type="KEGG" id="ttf:THTE_2612"/>
<organism evidence="1 2">
    <name type="scientific">Thermogutta terrifontis</name>
    <dbReference type="NCBI Taxonomy" id="1331910"/>
    <lineage>
        <taxon>Bacteria</taxon>
        <taxon>Pseudomonadati</taxon>
        <taxon>Planctomycetota</taxon>
        <taxon>Planctomycetia</taxon>
        <taxon>Pirellulales</taxon>
        <taxon>Thermoguttaceae</taxon>
        <taxon>Thermogutta</taxon>
    </lineage>
</organism>